<evidence type="ECO:0000259" key="11">
    <source>
        <dbReference type="Pfam" id="PF01909"/>
    </source>
</evidence>
<comment type="catalytic activity">
    <reaction evidence="9">
        <text>RNA(n) + ATP = RNA(n)-3'-adenine ribonucleotide + diphosphate</text>
        <dbReference type="Rhea" id="RHEA:11332"/>
        <dbReference type="Rhea" id="RHEA-COMP:14527"/>
        <dbReference type="Rhea" id="RHEA-COMP:17347"/>
        <dbReference type="ChEBI" id="CHEBI:30616"/>
        <dbReference type="ChEBI" id="CHEBI:33019"/>
        <dbReference type="ChEBI" id="CHEBI:140395"/>
        <dbReference type="ChEBI" id="CHEBI:173115"/>
        <dbReference type="EC" id="2.7.7.19"/>
    </reaction>
</comment>
<gene>
    <name evidence="13" type="ORF">niasHS_015188</name>
</gene>
<dbReference type="EMBL" id="JBICCN010000357">
    <property type="protein sequence ID" value="KAL3074358.1"/>
    <property type="molecule type" value="Genomic_DNA"/>
</dbReference>
<evidence type="ECO:0000256" key="10">
    <source>
        <dbReference type="SAM" id="MobiDB-lite"/>
    </source>
</evidence>
<dbReference type="SUPFAM" id="SSF81301">
    <property type="entry name" value="Nucleotidyltransferase"/>
    <property type="match status" value="1"/>
</dbReference>
<proteinExistence type="inferred from homology"/>
<evidence type="ECO:0000259" key="12">
    <source>
        <dbReference type="Pfam" id="PF04928"/>
    </source>
</evidence>
<dbReference type="SUPFAM" id="SSF81631">
    <property type="entry name" value="PAP/OAS1 substrate-binding domain"/>
    <property type="match status" value="1"/>
</dbReference>
<dbReference type="GO" id="GO:0005524">
    <property type="term" value="F:ATP binding"/>
    <property type="evidence" value="ECO:0007669"/>
    <property type="project" value="UniProtKB-KW"/>
</dbReference>
<dbReference type="InterPro" id="IPR043519">
    <property type="entry name" value="NT_sf"/>
</dbReference>
<evidence type="ECO:0000256" key="5">
    <source>
        <dbReference type="ARBA" id="ARBA00022679"/>
    </source>
</evidence>
<evidence type="ECO:0000313" key="13">
    <source>
        <dbReference type="EMBL" id="KAL3074358.1"/>
    </source>
</evidence>
<dbReference type="InterPro" id="IPR007012">
    <property type="entry name" value="PolA_pol_cen_dom"/>
</dbReference>
<dbReference type="GO" id="GO:1990817">
    <property type="term" value="F:poly(A) RNA polymerase activity"/>
    <property type="evidence" value="ECO:0007669"/>
    <property type="project" value="UniProtKB-EC"/>
</dbReference>
<keyword evidence="8" id="KW-0539">Nucleus</keyword>
<feature type="domain" description="Poly(A) polymerase central" evidence="12">
    <location>
        <begin position="1533"/>
        <end position="1671"/>
    </location>
</feature>
<dbReference type="PANTHER" id="PTHR10682">
    <property type="entry name" value="POLY A POLYMERASE"/>
    <property type="match status" value="1"/>
</dbReference>
<dbReference type="GO" id="GO:0005634">
    <property type="term" value="C:nucleus"/>
    <property type="evidence" value="ECO:0007669"/>
    <property type="project" value="UniProtKB-SubCell"/>
</dbReference>
<accession>A0ABD2IM43</accession>
<dbReference type="Pfam" id="PF01909">
    <property type="entry name" value="NTP_transf_2"/>
    <property type="match status" value="1"/>
</dbReference>
<evidence type="ECO:0000256" key="4">
    <source>
        <dbReference type="ARBA" id="ARBA00022664"/>
    </source>
</evidence>
<dbReference type="GO" id="GO:0006397">
    <property type="term" value="P:mRNA processing"/>
    <property type="evidence" value="ECO:0007669"/>
    <property type="project" value="UniProtKB-KW"/>
</dbReference>
<feature type="compositionally biased region" description="Low complexity" evidence="10">
    <location>
        <begin position="602"/>
        <end position="615"/>
    </location>
</feature>
<dbReference type="EC" id="2.7.7.19" evidence="3"/>
<dbReference type="Gene3D" id="3.30.70.590">
    <property type="entry name" value="Poly(A) polymerase predicted RNA binding domain"/>
    <property type="match status" value="1"/>
</dbReference>
<dbReference type="InterPro" id="IPR002934">
    <property type="entry name" value="Polymerase_NTP_transf_dom"/>
</dbReference>
<evidence type="ECO:0000256" key="2">
    <source>
        <dbReference type="ARBA" id="ARBA00010912"/>
    </source>
</evidence>
<dbReference type="SUPFAM" id="SSF55003">
    <property type="entry name" value="PAP/Archaeal CCA-adding enzyme, C-terminal domain"/>
    <property type="match status" value="1"/>
</dbReference>
<feature type="domain" description="Polymerase nucleotidyl transferase" evidence="11">
    <location>
        <begin position="1355"/>
        <end position="1407"/>
    </location>
</feature>
<evidence type="ECO:0000256" key="9">
    <source>
        <dbReference type="ARBA" id="ARBA00048830"/>
    </source>
</evidence>
<organism evidence="13 14">
    <name type="scientific">Heterodera schachtii</name>
    <name type="common">Sugarbeet cyst nematode worm</name>
    <name type="synonym">Tylenchus schachtii</name>
    <dbReference type="NCBI Taxonomy" id="97005"/>
    <lineage>
        <taxon>Eukaryota</taxon>
        <taxon>Metazoa</taxon>
        <taxon>Ecdysozoa</taxon>
        <taxon>Nematoda</taxon>
        <taxon>Chromadorea</taxon>
        <taxon>Rhabditida</taxon>
        <taxon>Tylenchina</taxon>
        <taxon>Tylenchomorpha</taxon>
        <taxon>Tylenchoidea</taxon>
        <taxon>Heteroderidae</taxon>
        <taxon>Heteroderinae</taxon>
        <taxon>Heterodera</taxon>
    </lineage>
</organism>
<dbReference type="PANTHER" id="PTHR10682:SF10">
    <property type="entry name" value="POLYNUCLEOTIDE ADENYLYLTRANSFERASE"/>
    <property type="match status" value="1"/>
</dbReference>
<name>A0ABD2IM43_HETSC</name>
<keyword evidence="6" id="KW-0547">Nucleotide-binding</keyword>
<dbReference type="InterPro" id="IPR011068">
    <property type="entry name" value="NuclTrfase_I-like_C"/>
</dbReference>
<evidence type="ECO:0000256" key="6">
    <source>
        <dbReference type="ARBA" id="ARBA00022741"/>
    </source>
</evidence>
<evidence type="ECO:0000313" key="14">
    <source>
        <dbReference type="Proteomes" id="UP001620645"/>
    </source>
</evidence>
<reference evidence="13 14" key="1">
    <citation type="submission" date="2024-10" db="EMBL/GenBank/DDBJ databases">
        <authorList>
            <person name="Kim D."/>
        </authorList>
    </citation>
    <scope>NUCLEOTIDE SEQUENCE [LARGE SCALE GENOMIC DNA]</scope>
    <source>
        <strain evidence="13">Taebaek</strain>
    </source>
</reference>
<keyword evidence="5" id="KW-0808">Transferase</keyword>
<evidence type="ECO:0000256" key="8">
    <source>
        <dbReference type="ARBA" id="ARBA00023242"/>
    </source>
</evidence>
<comment type="similarity">
    <text evidence="2">Belongs to the poly(A) polymerase family.</text>
</comment>
<evidence type="ECO:0000256" key="1">
    <source>
        <dbReference type="ARBA" id="ARBA00004123"/>
    </source>
</evidence>
<comment type="caution">
    <text evidence="13">The sequence shown here is derived from an EMBL/GenBank/DDBJ whole genome shotgun (WGS) entry which is preliminary data.</text>
</comment>
<sequence length="1836" mass="213622">MTRNFSHSVVDNCELWKFWRGIVTLNFPMTENDDLYEQQNEIELDEMNCSEFEEILQKIDLNNATEEKLGYFGVLIREYVTDCRKAHKKAIEMLLKPLEKGQIARGQLLNYWTFTEFFDETKIKIETKFTYILRKMAKKCREEAKCDEIFQFKNAIRNLVGRSLFLELECQNPLALSFDIVDDAQLSSEYTKMFLENATDAKTAETALSMRFCFAKIIELFSTTYSHYKLHLPNSEMSNKIRTFFALSVRKWVLKLPNVLIEIADRSSSTTALLLVHGWLAQLSSECNEMPQMGGKEQKIATTRALLDWTKKGTEYARREIRTLFYEQHAQNMVRLYESGAHNRNAFSHFLEQCQLDGRGGKFRVRQFYANGEGWKSGEKDEEYDRLVSKHPKMKQMLRIELNDEEIMEIQIRNYLKYLDVKMDNQNQMIRLKYLLNILVFYQCFKKNAPLLRPSADGKSEQLDNHLAKLELLMNGAREALSVDELLQNETQLILVLFEMKNSIFGDKITLNSKNLCEGENFLQFLFNLHENAIGELMRKAEFTAQLKEIKIDQNRLEQIICGNSEVFKQLLMNYNFISDDPENISTIEEGNSQSFDQSSYLSAFPSSSSSQSSSAENEGEEGSVCSDEILMRLYKAILVEKVPSESAKWQIGIDSLYFQHKTTVLNSIKEIELIAMSSKMKDQTSVDKLAQLKVEVARLELFSPLKDDDEKMRKICWMKMFFKLFVGVTTKGGEAAQKRGALTTLSKLDPSANDLVEKDCENLPYLREYCKMFLSNSHNIGVVGTFSVLQLLAQFSELVPFINNNPIPFGSIQSSEKPQSNEDKEMRNLYKAYLAEYDLAKKSKYEAIIGVKYLLNVAKKNEEKDRPKLKEWHKIRMAKVRAQTMATLKMLDIYADSAEQLFRMCCLLIKYKEFFVELDKSAEPDEQLAKWPSPLFECWQIKIDQIEFDLRNTLAKVHLNYIQDALNEESNEFVQILREKAGTFFRLENLIGMYLLKCLWSISENRQKLINPNFFNDKKRLFGHYYNSVVNPCQKRRAIERLMADLMVTYGYLEVIRHATNNIKLRREIQQKSDQFWLFLRTSYDEYNEKKTQLQNSEKYLSLASFTQQNKLSSEFFIFKFYEFPEVTLNELYKAFICSPSVEKLLIIEQAAIIWEIKQRMEAIEQLEKVGGKAERKRKEKAKIIEKFEGILGKSAKNGTELGEVQDKLANLLLDTLKYYDGMSPIFYGMEIGQKQLKGQILTKYLAFAILKDNEIENIWTKSNKQKMEKALNLMRENQTMEIGQFEGMAKGWKKMFDQIQIDKAMYEEFAELTIFLGQFIVRNLPPSAEHSEEHFDQQTNAIINSVRCAVDGWRGVRLLLTGSHLLGTQTFDSDIDLICVVPGKSVRQSDFFGKAETECKANKCSEEKQKQKSLFCILCENENVSGIVKINYGTVPMLKLKFGGFDVDISFVSIPDRKNLPNVLSEETIEKYLNKFYSEESAKFDKQIRILSSYCSNLYIKNLLMEGHKTENHNENDNEEEKSAKVLKNLRLMVTTLKLWAKSNFIYSNKFGFLNGVSLTIMATKIILLYPNAPILFLLEKFYLIYAKRETKVPIKLKLVANESDKKHFDEKKIGMEEVMRIYTSSFPEQNTAKNVTHSTEKIIRRNMDEALNRIKKMASESIDWSILMVHSEQFTQKFSFFILINCFSESEFGAAKFCQFVESRIRLQLVYDIDQRGGSIETQLYPEIYEKSCKMPENLVKTMFRQKFCRIWLVGLKPSAFLEQAKKELPFFDLTIKRAYLKFNPPTTEKGQINLNDIEENFEKLKFNLKSLILSAHELNELNDERAERNLQK</sequence>
<protein>
    <recommendedName>
        <fullName evidence="3">polynucleotide adenylyltransferase</fullName>
        <ecNumber evidence="3">2.7.7.19</ecNumber>
    </recommendedName>
</protein>
<comment type="subcellular location">
    <subcellularLocation>
        <location evidence="1">Nucleus</location>
    </subcellularLocation>
</comment>
<dbReference type="Gene3D" id="1.10.1410.10">
    <property type="match status" value="1"/>
</dbReference>
<feature type="region of interest" description="Disordered" evidence="10">
    <location>
        <begin position="602"/>
        <end position="624"/>
    </location>
</feature>
<dbReference type="Gene3D" id="3.30.460.10">
    <property type="entry name" value="Beta Polymerase, domain 2"/>
    <property type="match status" value="1"/>
</dbReference>
<keyword evidence="7" id="KW-0067">ATP-binding</keyword>
<keyword evidence="4" id="KW-0507">mRNA processing</keyword>
<dbReference type="Proteomes" id="UP001620645">
    <property type="component" value="Unassembled WGS sequence"/>
</dbReference>
<evidence type="ECO:0000256" key="3">
    <source>
        <dbReference type="ARBA" id="ARBA00012388"/>
    </source>
</evidence>
<keyword evidence="14" id="KW-1185">Reference proteome</keyword>
<dbReference type="Pfam" id="PF04928">
    <property type="entry name" value="PAP_central"/>
    <property type="match status" value="1"/>
</dbReference>
<evidence type="ECO:0000256" key="7">
    <source>
        <dbReference type="ARBA" id="ARBA00022840"/>
    </source>
</evidence>